<evidence type="ECO:0000256" key="1">
    <source>
        <dbReference type="ARBA" id="ARBA00023015"/>
    </source>
</evidence>
<evidence type="ECO:0000259" key="5">
    <source>
        <dbReference type="Pfam" id="PF13377"/>
    </source>
</evidence>
<proteinExistence type="predicted"/>
<evidence type="ECO:0000256" key="4">
    <source>
        <dbReference type="SAM" id="MobiDB-lite"/>
    </source>
</evidence>
<dbReference type="InterPro" id="IPR046335">
    <property type="entry name" value="LacI/GalR-like_sensor"/>
</dbReference>
<sequence length="82" mass="9048">MRGITRWRGFAASAAVPFSSIRQPTDAIGRTAVELLAEELDVWHRRHRAVVYTPELVIRQSTAGTASPAKHHTRTTARVLSG</sequence>
<evidence type="ECO:0000313" key="7">
    <source>
        <dbReference type="Proteomes" id="UP000295511"/>
    </source>
</evidence>
<organism evidence="6 7">
    <name type="scientific">Arthrobacter terricola</name>
    <dbReference type="NCBI Taxonomy" id="2547396"/>
    <lineage>
        <taxon>Bacteria</taxon>
        <taxon>Bacillati</taxon>
        <taxon>Actinomycetota</taxon>
        <taxon>Actinomycetes</taxon>
        <taxon>Micrococcales</taxon>
        <taxon>Micrococcaceae</taxon>
        <taxon>Arthrobacter</taxon>
    </lineage>
</organism>
<accession>A0A4R5KEW5</accession>
<dbReference type="AlphaFoldDB" id="A0A4R5KEW5"/>
<feature type="region of interest" description="Disordered" evidence="4">
    <location>
        <begin position="63"/>
        <end position="82"/>
    </location>
</feature>
<keyword evidence="3" id="KW-0804">Transcription</keyword>
<keyword evidence="7" id="KW-1185">Reference proteome</keyword>
<dbReference type="Pfam" id="PF13377">
    <property type="entry name" value="Peripla_BP_3"/>
    <property type="match status" value="1"/>
</dbReference>
<comment type="caution">
    <text evidence="6">The sequence shown here is derived from an EMBL/GenBank/DDBJ whole genome shotgun (WGS) entry which is preliminary data.</text>
</comment>
<dbReference type="GO" id="GO:0003677">
    <property type="term" value="F:DNA binding"/>
    <property type="evidence" value="ECO:0007669"/>
    <property type="project" value="UniProtKB-KW"/>
</dbReference>
<dbReference type="Gene3D" id="3.40.50.2300">
    <property type="match status" value="2"/>
</dbReference>
<keyword evidence="2" id="KW-0238">DNA-binding</keyword>
<dbReference type="OrthoDB" id="37081at2"/>
<evidence type="ECO:0000256" key="3">
    <source>
        <dbReference type="ARBA" id="ARBA00023163"/>
    </source>
</evidence>
<dbReference type="Proteomes" id="UP000295511">
    <property type="component" value="Unassembled WGS sequence"/>
</dbReference>
<evidence type="ECO:0000313" key="6">
    <source>
        <dbReference type="EMBL" id="TDF92680.1"/>
    </source>
</evidence>
<dbReference type="EMBL" id="SMRU01000022">
    <property type="protein sequence ID" value="TDF92680.1"/>
    <property type="molecule type" value="Genomic_DNA"/>
</dbReference>
<dbReference type="InterPro" id="IPR028082">
    <property type="entry name" value="Peripla_BP_I"/>
</dbReference>
<protein>
    <recommendedName>
        <fullName evidence="5">Transcriptional regulator LacI/GalR-like sensor domain-containing protein</fullName>
    </recommendedName>
</protein>
<evidence type="ECO:0000256" key="2">
    <source>
        <dbReference type="ARBA" id="ARBA00023125"/>
    </source>
</evidence>
<gene>
    <name evidence="6" type="ORF">E1809_17685</name>
</gene>
<name>A0A4R5KEW5_9MICC</name>
<feature type="domain" description="Transcriptional regulator LacI/GalR-like sensor" evidence="5">
    <location>
        <begin position="12"/>
        <end position="62"/>
    </location>
</feature>
<dbReference type="SUPFAM" id="SSF53822">
    <property type="entry name" value="Periplasmic binding protein-like I"/>
    <property type="match status" value="1"/>
</dbReference>
<keyword evidence="1" id="KW-0805">Transcription regulation</keyword>
<reference evidence="6 7" key="1">
    <citation type="submission" date="2019-03" db="EMBL/GenBank/DDBJ databases">
        <title>Whole genome sequence of Arthrobacter sp JH1-1.</title>
        <authorList>
            <person name="Trinh H.N."/>
        </authorList>
    </citation>
    <scope>NUCLEOTIDE SEQUENCE [LARGE SCALE GENOMIC DNA]</scope>
    <source>
        <strain evidence="6 7">JH1-1</strain>
    </source>
</reference>